<dbReference type="Pfam" id="PF04191">
    <property type="entry name" value="PEMT"/>
    <property type="match status" value="1"/>
</dbReference>
<keyword evidence="7" id="KW-1185">Reference proteome</keyword>
<dbReference type="InterPro" id="IPR007318">
    <property type="entry name" value="Phopholipid_MeTrfase"/>
</dbReference>
<evidence type="ECO:0000313" key="6">
    <source>
        <dbReference type="EMBL" id="TWG19031.1"/>
    </source>
</evidence>
<evidence type="ECO:0000256" key="4">
    <source>
        <dbReference type="ARBA" id="ARBA00023136"/>
    </source>
</evidence>
<name>A0A561W588_9ACTN</name>
<evidence type="ECO:0000256" key="1">
    <source>
        <dbReference type="ARBA" id="ARBA00004127"/>
    </source>
</evidence>
<reference evidence="6 7" key="1">
    <citation type="submission" date="2019-06" db="EMBL/GenBank/DDBJ databases">
        <title>Sequencing the genomes of 1000 actinobacteria strains.</title>
        <authorList>
            <person name="Klenk H.-P."/>
        </authorList>
    </citation>
    <scope>NUCLEOTIDE SEQUENCE [LARGE SCALE GENOMIC DNA]</scope>
    <source>
        <strain evidence="6 7">DSM 45885</strain>
    </source>
</reference>
<evidence type="ECO:0000313" key="7">
    <source>
        <dbReference type="Proteomes" id="UP000317685"/>
    </source>
</evidence>
<feature type="transmembrane region" description="Helical" evidence="5">
    <location>
        <begin position="73"/>
        <end position="97"/>
    </location>
</feature>
<keyword evidence="2 5" id="KW-0812">Transmembrane</keyword>
<dbReference type="GeneID" id="300129890"/>
<dbReference type="GO" id="GO:0032259">
    <property type="term" value="P:methylation"/>
    <property type="evidence" value="ECO:0007669"/>
    <property type="project" value="UniProtKB-KW"/>
</dbReference>
<keyword evidence="6" id="KW-0808">Transferase</keyword>
<protein>
    <submittedName>
        <fullName evidence="6">Protein-S-isoprenylcysteine O-methyltransferase Ste14</fullName>
    </submittedName>
</protein>
<organism evidence="6 7">
    <name type="scientific">Micromonospora taraxaci</name>
    <dbReference type="NCBI Taxonomy" id="1316803"/>
    <lineage>
        <taxon>Bacteria</taxon>
        <taxon>Bacillati</taxon>
        <taxon>Actinomycetota</taxon>
        <taxon>Actinomycetes</taxon>
        <taxon>Micromonosporales</taxon>
        <taxon>Micromonosporaceae</taxon>
        <taxon>Micromonospora</taxon>
    </lineage>
</organism>
<dbReference type="OrthoDB" id="9789029at2"/>
<evidence type="ECO:0000256" key="5">
    <source>
        <dbReference type="SAM" id="Phobius"/>
    </source>
</evidence>
<keyword evidence="4 5" id="KW-0472">Membrane</keyword>
<dbReference type="EMBL" id="VIWZ01000001">
    <property type="protein sequence ID" value="TWG19031.1"/>
    <property type="molecule type" value="Genomic_DNA"/>
</dbReference>
<keyword evidence="6" id="KW-0489">Methyltransferase</keyword>
<comment type="caution">
    <text evidence="6">The sequence shown here is derived from an EMBL/GenBank/DDBJ whole genome shotgun (WGS) entry which is preliminary data.</text>
</comment>
<keyword evidence="3 5" id="KW-1133">Transmembrane helix</keyword>
<dbReference type="RefSeq" id="WP_145783487.1">
    <property type="nucleotide sequence ID" value="NZ_VIWZ01000001.1"/>
</dbReference>
<comment type="subcellular location">
    <subcellularLocation>
        <location evidence="1">Endomembrane system</location>
        <topology evidence="1">Multi-pass membrane protein</topology>
    </subcellularLocation>
</comment>
<evidence type="ECO:0000256" key="2">
    <source>
        <dbReference type="ARBA" id="ARBA00022692"/>
    </source>
</evidence>
<dbReference type="Gene3D" id="1.20.120.1630">
    <property type="match status" value="1"/>
</dbReference>
<dbReference type="GO" id="GO:0012505">
    <property type="term" value="C:endomembrane system"/>
    <property type="evidence" value="ECO:0007669"/>
    <property type="project" value="UniProtKB-SubCell"/>
</dbReference>
<proteinExistence type="predicted"/>
<dbReference type="PANTHER" id="PTHR12714:SF9">
    <property type="entry name" value="PROTEIN-S-ISOPRENYLCYSTEINE O-METHYLTRANSFERASE"/>
    <property type="match status" value="1"/>
</dbReference>
<dbReference type="Proteomes" id="UP000317685">
    <property type="component" value="Unassembled WGS sequence"/>
</dbReference>
<feature type="transmembrane region" description="Helical" evidence="5">
    <location>
        <begin position="165"/>
        <end position="188"/>
    </location>
</feature>
<feature type="transmembrane region" description="Helical" evidence="5">
    <location>
        <begin position="103"/>
        <end position="122"/>
    </location>
</feature>
<sequence>MTGVLNTDRSTVPVIVTLVVIYSAAAIAEWRLILRLAKYNGSGDRSTSRALTDLVFVRETSRDRLSDDGGTRAILVAGSLGSLLAGVVAAFVVPAAALTFWPGWIWGAAGLLICLGGAALRIRSVAELGSSAHRTVVADGTMNLVTTGPYLLIRHPAYLGSLLLYAGTGIALGNGISIVLSIVGPIAARLPRILREERLLAERLGDRYRQYAERSKRFIPGIW</sequence>
<gene>
    <name evidence="6" type="ORF">FHU34_114406</name>
</gene>
<dbReference type="AlphaFoldDB" id="A0A561W588"/>
<feature type="transmembrane region" description="Helical" evidence="5">
    <location>
        <begin position="12"/>
        <end position="33"/>
    </location>
</feature>
<evidence type="ECO:0000256" key="3">
    <source>
        <dbReference type="ARBA" id="ARBA00022989"/>
    </source>
</evidence>
<dbReference type="GO" id="GO:0008168">
    <property type="term" value="F:methyltransferase activity"/>
    <property type="evidence" value="ECO:0007669"/>
    <property type="project" value="UniProtKB-KW"/>
</dbReference>
<accession>A0A561W588</accession>
<dbReference type="PANTHER" id="PTHR12714">
    <property type="entry name" value="PROTEIN-S ISOPRENYLCYSTEINE O-METHYLTRANSFERASE"/>
    <property type="match status" value="1"/>
</dbReference>